<accession>A0A0N4V7Y1</accession>
<comment type="similarity">
    <text evidence="2 13">Belongs to the amiloride-sensitive sodium channel (TC 1.A.6) family.</text>
</comment>
<comment type="subcellular location">
    <subcellularLocation>
        <location evidence="1">Membrane</location>
        <topology evidence="1">Multi-pass membrane protein</topology>
    </subcellularLocation>
</comment>
<evidence type="ECO:0000256" key="2">
    <source>
        <dbReference type="ARBA" id="ARBA00007193"/>
    </source>
</evidence>
<keyword evidence="4 13" id="KW-0894">Sodium channel</keyword>
<evidence type="ECO:0000256" key="12">
    <source>
        <dbReference type="ARBA" id="ARBA00023303"/>
    </source>
</evidence>
<evidence type="ECO:0000256" key="14">
    <source>
        <dbReference type="SAM" id="Phobius"/>
    </source>
</evidence>
<keyword evidence="8 13" id="KW-0406">Ion transport</keyword>
<evidence type="ECO:0000256" key="4">
    <source>
        <dbReference type="ARBA" id="ARBA00022461"/>
    </source>
</evidence>
<evidence type="ECO:0000256" key="5">
    <source>
        <dbReference type="ARBA" id="ARBA00022692"/>
    </source>
</evidence>
<reference evidence="17" key="1">
    <citation type="submission" date="2017-02" db="UniProtKB">
        <authorList>
            <consortium name="WormBaseParasite"/>
        </authorList>
    </citation>
    <scope>IDENTIFICATION</scope>
</reference>
<keyword evidence="5 13" id="KW-0812">Transmembrane</keyword>
<dbReference type="Proteomes" id="UP000274131">
    <property type="component" value="Unassembled WGS sequence"/>
</dbReference>
<dbReference type="GO" id="GO:0015280">
    <property type="term" value="F:ligand-gated sodium channel activity"/>
    <property type="evidence" value="ECO:0007669"/>
    <property type="project" value="TreeGrafter"/>
</dbReference>
<keyword evidence="6 14" id="KW-1133">Transmembrane helix</keyword>
<dbReference type="PANTHER" id="PTHR11690">
    <property type="entry name" value="AMILORIDE-SENSITIVE SODIUM CHANNEL-RELATED"/>
    <property type="match status" value="1"/>
</dbReference>
<dbReference type="Gene3D" id="2.60.470.10">
    <property type="entry name" value="Acid-sensing ion channels like domains"/>
    <property type="match status" value="1"/>
</dbReference>
<dbReference type="OrthoDB" id="5874059at2759"/>
<evidence type="ECO:0000256" key="7">
    <source>
        <dbReference type="ARBA" id="ARBA00023053"/>
    </source>
</evidence>
<protein>
    <submittedName>
        <fullName evidence="17">Acid-sensing ion channel 1</fullName>
    </submittedName>
</protein>
<organism evidence="17">
    <name type="scientific">Enterobius vermicularis</name>
    <name type="common">Human pinworm</name>
    <dbReference type="NCBI Taxonomy" id="51028"/>
    <lineage>
        <taxon>Eukaryota</taxon>
        <taxon>Metazoa</taxon>
        <taxon>Ecdysozoa</taxon>
        <taxon>Nematoda</taxon>
        <taxon>Chromadorea</taxon>
        <taxon>Rhabditida</taxon>
        <taxon>Spirurina</taxon>
        <taxon>Oxyuridomorpha</taxon>
        <taxon>Oxyuroidea</taxon>
        <taxon>Oxyuridae</taxon>
        <taxon>Enterobius</taxon>
    </lineage>
</organism>
<keyword evidence="9 14" id="KW-0472">Membrane</keyword>
<dbReference type="GO" id="GO:0005886">
    <property type="term" value="C:plasma membrane"/>
    <property type="evidence" value="ECO:0007669"/>
    <property type="project" value="TreeGrafter"/>
</dbReference>
<dbReference type="AlphaFoldDB" id="A0A0N4V7Y1"/>
<feature type="transmembrane region" description="Helical" evidence="14">
    <location>
        <begin position="50"/>
        <end position="71"/>
    </location>
</feature>
<gene>
    <name evidence="15" type="ORF">EVEC_LOCUS6019</name>
</gene>
<evidence type="ECO:0000256" key="6">
    <source>
        <dbReference type="ARBA" id="ARBA00022989"/>
    </source>
</evidence>
<name>A0A0N4V7Y1_ENTVE</name>
<evidence type="ECO:0000256" key="8">
    <source>
        <dbReference type="ARBA" id="ARBA00023065"/>
    </source>
</evidence>
<keyword evidence="12 13" id="KW-0407">Ion channel</keyword>
<evidence type="ECO:0000256" key="11">
    <source>
        <dbReference type="ARBA" id="ARBA00023201"/>
    </source>
</evidence>
<keyword evidence="10" id="KW-0325">Glycoprotein</keyword>
<evidence type="ECO:0000256" key="3">
    <source>
        <dbReference type="ARBA" id="ARBA00022448"/>
    </source>
</evidence>
<sequence>MPGRRWRTKDVSVKDASGLKDDGLASSLDRFAEDTSMLGFRYLHTKYETWFRVMWGTLLVFFLGLTVYQVMERIGYYFVRNPLNTQRIYDSPNRVTFPTVLLCNKLQMKASKVAYYNPKLLGAMALMYNEDGSPSLDPSVAELVASFDETDFFHIFQSSLQKPEDLLLSCYYGRGQSCMDEIRPVITPGGVCFAVTSNITVERPGPETTLSLLLNLESYEIIPGWVAEPGVVVSMYDQSIPQTAYSGEGIHISAGKVVTIPINSVRKRIYHDKIETESIELCPEDCIEITYNTIVFGNKIDPNEIATFLPSDWEDDKENRLNSFQAVFDIIPKYRIPLIRSIQKQAYEAQRFSEEMSKLLGVEKNASMAVLPCIKDESTFNISDAIDKLHKAEPIWNCLSNFIETVLPFQIGSILSLLHIDLDEDFMLIQSSSYASESYHDLQKKVIKDDLLQANK</sequence>
<dbReference type="WBParaSite" id="EVEC_0000642401-mRNA-1">
    <property type="protein sequence ID" value="EVEC_0000642401-mRNA-1"/>
    <property type="gene ID" value="EVEC_0000642401"/>
</dbReference>
<evidence type="ECO:0000256" key="1">
    <source>
        <dbReference type="ARBA" id="ARBA00004141"/>
    </source>
</evidence>
<evidence type="ECO:0000256" key="13">
    <source>
        <dbReference type="RuleBase" id="RU000679"/>
    </source>
</evidence>
<evidence type="ECO:0000256" key="10">
    <source>
        <dbReference type="ARBA" id="ARBA00023180"/>
    </source>
</evidence>
<dbReference type="Pfam" id="PF00858">
    <property type="entry name" value="ASC"/>
    <property type="match status" value="1"/>
</dbReference>
<evidence type="ECO:0000313" key="15">
    <source>
        <dbReference type="EMBL" id="VDD91268.1"/>
    </source>
</evidence>
<keyword evidence="3 13" id="KW-0813">Transport</keyword>
<dbReference type="EMBL" id="UXUI01008346">
    <property type="protein sequence ID" value="VDD91268.1"/>
    <property type="molecule type" value="Genomic_DNA"/>
</dbReference>
<dbReference type="STRING" id="51028.A0A0N4V7Y1"/>
<evidence type="ECO:0000313" key="16">
    <source>
        <dbReference type="Proteomes" id="UP000274131"/>
    </source>
</evidence>
<keyword evidence="16" id="KW-1185">Reference proteome</keyword>
<evidence type="ECO:0000313" key="17">
    <source>
        <dbReference type="WBParaSite" id="EVEC_0000642401-mRNA-1"/>
    </source>
</evidence>
<dbReference type="InterPro" id="IPR001873">
    <property type="entry name" value="ENaC"/>
</dbReference>
<reference evidence="15 16" key="2">
    <citation type="submission" date="2018-10" db="EMBL/GenBank/DDBJ databases">
        <authorList>
            <consortium name="Pathogen Informatics"/>
        </authorList>
    </citation>
    <scope>NUCLEOTIDE SEQUENCE [LARGE SCALE GENOMIC DNA]</scope>
</reference>
<proteinExistence type="inferred from homology"/>
<evidence type="ECO:0000256" key="9">
    <source>
        <dbReference type="ARBA" id="ARBA00023136"/>
    </source>
</evidence>
<keyword evidence="11 13" id="KW-0739">Sodium transport</keyword>
<keyword evidence="7" id="KW-0915">Sodium</keyword>
<dbReference type="PANTHER" id="PTHR11690:SF293">
    <property type="entry name" value="ACID-SENSING ION CHANNEL 1"/>
    <property type="match status" value="1"/>
</dbReference>